<name>A0A426YPU0_ENSVE</name>
<evidence type="ECO:0000313" key="2">
    <source>
        <dbReference type="EMBL" id="RRT53734.1"/>
    </source>
</evidence>
<organism evidence="2 3">
    <name type="scientific">Ensete ventricosum</name>
    <name type="common">Abyssinian banana</name>
    <name type="synonym">Musa ensete</name>
    <dbReference type="NCBI Taxonomy" id="4639"/>
    <lineage>
        <taxon>Eukaryota</taxon>
        <taxon>Viridiplantae</taxon>
        <taxon>Streptophyta</taxon>
        <taxon>Embryophyta</taxon>
        <taxon>Tracheophyta</taxon>
        <taxon>Spermatophyta</taxon>
        <taxon>Magnoliopsida</taxon>
        <taxon>Liliopsida</taxon>
        <taxon>Zingiberales</taxon>
        <taxon>Musaceae</taxon>
        <taxon>Ensete</taxon>
    </lineage>
</organism>
<dbReference type="Proteomes" id="UP000287651">
    <property type="component" value="Unassembled WGS sequence"/>
</dbReference>
<dbReference type="InterPro" id="IPR029063">
    <property type="entry name" value="SAM-dependent_MTases_sf"/>
</dbReference>
<dbReference type="GO" id="GO:0010487">
    <property type="term" value="F:thermospermine synthase activity"/>
    <property type="evidence" value="ECO:0007669"/>
    <property type="project" value="TreeGrafter"/>
</dbReference>
<dbReference type="AlphaFoldDB" id="A0A426YPU0"/>
<dbReference type="PANTHER" id="PTHR43317">
    <property type="entry name" value="THERMOSPERMINE SYNTHASE ACAULIS5"/>
    <property type="match status" value="1"/>
</dbReference>
<keyword evidence="1" id="KW-0620">Polyamine biosynthesis</keyword>
<evidence type="ECO:0000313" key="3">
    <source>
        <dbReference type="Proteomes" id="UP000287651"/>
    </source>
</evidence>
<proteinExistence type="predicted"/>
<sequence>MGDISSSNGNGSGLLGDGRRKSCWYEEEIEQNLRWCFALNRVSQALCLKDIHDRSDSVDAKWLQHSAYRILAVSGHRFTGHEALRQGQYWLEEHPTPARQMHLLVLFLVYQLQALVLDGKLQSAEMDEFIYHESLVHPALLHHHRCCALLCSHSLVRRHLGLGDGKKRRRLHLLNACMTFVSRAPAILNWRHLQASDSPFTLDADKLDSRIRQRIEGENRYVDGKTFASASILSKAVRKSLAKETQLYTEGTAKFIYGHGNCTNVAST</sequence>
<accession>A0A426YPU0</accession>
<protein>
    <submittedName>
        <fullName evidence="2">Uncharacterized protein</fullName>
    </submittedName>
</protein>
<dbReference type="EMBL" id="AMZH03010982">
    <property type="protein sequence ID" value="RRT53734.1"/>
    <property type="molecule type" value="Genomic_DNA"/>
</dbReference>
<gene>
    <name evidence="2" type="ORF">B296_00041399</name>
</gene>
<comment type="caution">
    <text evidence="2">The sequence shown here is derived from an EMBL/GenBank/DDBJ whole genome shotgun (WGS) entry which is preliminary data.</text>
</comment>
<reference evidence="2 3" key="1">
    <citation type="journal article" date="2014" name="Agronomy (Basel)">
        <title>A Draft Genome Sequence for Ensete ventricosum, the Drought-Tolerant Tree Against Hunger.</title>
        <authorList>
            <person name="Harrison J."/>
            <person name="Moore K.A."/>
            <person name="Paszkiewicz K."/>
            <person name="Jones T."/>
            <person name="Grant M."/>
            <person name="Ambacheew D."/>
            <person name="Muzemil S."/>
            <person name="Studholme D.J."/>
        </authorList>
    </citation>
    <scope>NUCLEOTIDE SEQUENCE [LARGE SCALE GENOMIC DNA]</scope>
</reference>
<dbReference type="SUPFAM" id="SSF53335">
    <property type="entry name" value="S-adenosyl-L-methionine-dependent methyltransferases"/>
    <property type="match status" value="1"/>
</dbReference>
<dbReference type="Gene3D" id="3.40.50.150">
    <property type="entry name" value="Vaccinia Virus protein VP39"/>
    <property type="match status" value="1"/>
</dbReference>
<dbReference type="GO" id="GO:0006596">
    <property type="term" value="P:polyamine biosynthetic process"/>
    <property type="evidence" value="ECO:0007669"/>
    <property type="project" value="UniProtKB-KW"/>
</dbReference>
<dbReference type="PANTHER" id="PTHR43317:SF9">
    <property type="entry name" value="SPERMINE SYNTHASE"/>
    <property type="match status" value="1"/>
</dbReference>
<evidence type="ECO:0000256" key="1">
    <source>
        <dbReference type="ARBA" id="ARBA00023115"/>
    </source>
</evidence>